<gene>
    <name evidence="1" type="ORF">Q7X28_07015</name>
</gene>
<dbReference type="RefSeq" id="WP_220659111.1">
    <property type="nucleotide sequence ID" value="NZ_CBCSFC010000004.1"/>
</dbReference>
<protein>
    <submittedName>
        <fullName evidence="1">Uncharacterized protein</fullName>
    </submittedName>
</protein>
<comment type="caution">
    <text evidence="1">The sequence shown here is derived from an EMBL/GenBank/DDBJ whole genome shotgun (WGS) entry which is preliminary data.</text>
</comment>
<dbReference type="EMBL" id="JAUTIX010000002">
    <property type="protein sequence ID" value="MDP0397671.1"/>
    <property type="molecule type" value="Genomic_DNA"/>
</dbReference>
<dbReference type="Proteomes" id="UP001178281">
    <property type="component" value="Unassembled WGS sequence"/>
</dbReference>
<keyword evidence="2" id="KW-1185">Reference proteome</keyword>
<sequence length="56" mass="6899">MPTLRCPLCECEEFQREVSRQDSKWGYTNHKMILMICLQCRYVLHFYDKRSIFDVH</sequence>
<organism evidence="1 2">
    <name type="scientific">Tsukamurella strandjordii</name>
    <dbReference type="NCBI Taxonomy" id="147577"/>
    <lineage>
        <taxon>Bacteria</taxon>
        <taxon>Bacillati</taxon>
        <taxon>Actinomycetota</taxon>
        <taxon>Actinomycetes</taxon>
        <taxon>Mycobacteriales</taxon>
        <taxon>Tsukamurellaceae</taxon>
        <taxon>Tsukamurella</taxon>
    </lineage>
</organism>
<dbReference type="AlphaFoldDB" id="A0AA90SQ79"/>
<evidence type="ECO:0000313" key="1">
    <source>
        <dbReference type="EMBL" id="MDP0397671.1"/>
    </source>
</evidence>
<accession>A0AA90SQ79</accession>
<name>A0AA90SQ79_9ACTN</name>
<reference evidence="1" key="1">
    <citation type="submission" date="2023-08" db="EMBL/GenBank/DDBJ databases">
        <title>The draft genome of Tsukamurella strandjordii strain 050030.</title>
        <authorList>
            <person name="Zhao F."/>
            <person name="Feng Y."/>
            <person name="Zong Z."/>
        </authorList>
    </citation>
    <scope>NUCLEOTIDE SEQUENCE</scope>
    <source>
        <strain evidence="1">050030</strain>
    </source>
</reference>
<evidence type="ECO:0000313" key="2">
    <source>
        <dbReference type="Proteomes" id="UP001178281"/>
    </source>
</evidence>
<proteinExistence type="predicted"/>